<organism evidence="9">
    <name type="scientific">Campylobacter sp. CCS1377</name>
    <dbReference type="NCBI Taxonomy" id="3158229"/>
    <lineage>
        <taxon>Bacteria</taxon>
        <taxon>Pseudomonadati</taxon>
        <taxon>Campylobacterota</taxon>
        <taxon>Epsilonproteobacteria</taxon>
        <taxon>Campylobacterales</taxon>
        <taxon>Campylobacteraceae</taxon>
        <taxon>Campylobacter</taxon>
    </lineage>
</organism>
<dbReference type="InterPro" id="IPR017896">
    <property type="entry name" value="4Fe4S_Fe-S-bd"/>
</dbReference>
<evidence type="ECO:0000256" key="4">
    <source>
        <dbReference type="ARBA" id="ARBA00022982"/>
    </source>
</evidence>
<gene>
    <name evidence="9" type="primary">ccoG</name>
    <name evidence="9" type="ORF">AAH949_06530</name>
</gene>
<dbReference type="Gene3D" id="2.60.40.10">
    <property type="entry name" value="Immunoglobulins"/>
    <property type="match status" value="1"/>
</dbReference>
<keyword evidence="7" id="KW-0472">Membrane</keyword>
<dbReference type="AlphaFoldDB" id="A0AAU7EA57"/>
<evidence type="ECO:0000256" key="2">
    <source>
        <dbReference type="ARBA" id="ARBA00022485"/>
    </source>
</evidence>
<feature type="transmembrane region" description="Helical" evidence="7">
    <location>
        <begin position="304"/>
        <end position="321"/>
    </location>
</feature>
<dbReference type="RefSeq" id="WP_348519146.1">
    <property type="nucleotide sequence ID" value="NZ_CP155620.1"/>
</dbReference>
<dbReference type="Pfam" id="PF11614">
    <property type="entry name" value="FixG_C"/>
    <property type="match status" value="1"/>
</dbReference>
<dbReference type="GO" id="GO:0046872">
    <property type="term" value="F:metal ion binding"/>
    <property type="evidence" value="ECO:0007669"/>
    <property type="project" value="UniProtKB-KW"/>
</dbReference>
<dbReference type="PROSITE" id="PS51379">
    <property type="entry name" value="4FE4S_FER_2"/>
    <property type="match status" value="1"/>
</dbReference>
<dbReference type="PANTHER" id="PTHR30176:SF3">
    <property type="entry name" value="FERREDOXIN-TYPE PROTEIN NAPH"/>
    <property type="match status" value="1"/>
</dbReference>
<keyword evidence="1" id="KW-0813">Transport</keyword>
<feature type="transmembrane region" description="Helical" evidence="7">
    <location>
        <begin position="57"/>
        <end position="83"/>
    </location>
</feature>
<dbReference type="Gene3D" id="3.30.70.20">
    <property type="match status" value="1"/>
</dbReference>
<accession>A0AAU7EA57</accession>
<keyword evidence="7" id="KW-0812">Transmembrane</keyword>
<protein>
    <submittedName>
        <fullName evidence="9">Cytochrome c oxidase accessory protein CcoG</fullName>
    </submittedName>
</protein>
<keyword evidence="6" id="KW-0411">Iron-sulfur</keyword>
<feature type="transmembrane region" description="Helical" evidence="7">
    <location>
        <begin position="164"/>
        <end position="185"/>
    </location>
</feature>
<dbReference type="Pfam" id="PF13746">
    <property type="entry name" value="Fer4_18"/>
    <property type="match status" value="1"/>
</dbReference>
<dbReference type="NCBIfam" id="TIGR02745">
    <property type="entry name" value="ccoG_rdxA_fixG"/>
    <property type="match status" value="1"/>
</dbReference>
<keyword evidence="2" id="KW-0004">4Fe-4S</keyword>
<evidence type="ECO:0000256" key="6">
    <source>
        <dbReference type="ARBA" id="ARBA00023014"/>
    </source>
</evidence>
<evidence type="ECO:0000259" key="8">
    <source>
        <dbReference type="PROSITE" id="PS51379"/>
    </source>
</evidence>
<reference evidence="9" key="1">
    <citation type="submission" date="2024-05" db="EMBL/GenBank/DDBJ databases">
        <title>Campylobacter coli isolated from environmental waters in Slovenia.</title>
        <authorList>
            <person name="Zautner A.E."/>
            <person name="Bunk B."/>
            <person name="Riedel T."/>
            <person name="Sproeer C."/>
        </authorList>
    </citation>
    <scope>NUCLEOTIDE SEQUENCE</scope>
    <source>
        <strain evidence="9">CCS1377</strain>
    </source>
</reference>
<dbReference type="SUPFAM" id="SSF54862">
    <property type="entry name" value="4Fe-4S ferredoxins"/>
    <property type="match status" value="1"/>
</dbReference>
<dbReference type="InterPro" id="IPR013783">
    <property type="entry name" value="Ig-like_fold"/>
</dbReference>
<dbReference type="Pfam" id="PF12801">
    <property type="entry name" value="Fer4_5"/>
    <property type="match status" value="1"/>
</dbReference>
<proteinExistence type="predicted"/>
<dbReference type="PROSITE" id="PS00198">
    <property type="entry name" value="4FE4S_FER_1"/>
    <property type="match status" value="1"/>
</dbReference>
<dbReference type="InterPro" id="IPR051684">
    <property type="entry name" value="Electron_Trans/Redox"/>
</dbReference>
<evidence type="ECO:0000256" key="3">
    <source>
        <dbReference type="ARBA" id="ARBA00022723"/>
    </source>
</evidence>
<keyword evidence="3" id="KW-0479">Metal-binding</keyword>
<feature type="transmembrane region" description="Helical" evidence="7">
    <location>
        <begin position="126"/>
        <end position="148"/>
    </location>
</feature>
<dbReference type="InterPro" id="IPR017900">
    <property type="entry name" value="4Fe4S_Fe_S_CS"/>
</dbReference>
<keyword evidence="5" id="KW-0408">Iron</keyword>
<sequence length="458" mass="52939">MSKITNYVLKRYWWYGLTTIVIFVLPFITINGNHFFLLSFDHKKLNLLFTAFDTQELYLMPFVLIGLFLTIFFVTTLAGRVWCAWSCPQTIFRVIYRDLIQTKILGIRKSIQDKQKEYSGDYIKKIIAVLLFYCISIIAVSNLLWYFIPPEDFFVYIQNPSEHLLLMGIIFCASLFLTLDVTYLAEKFCVYVCPYARIQSVMFDRHTVQVIYDDQRGGVVYDGKTKLYKKPPEGECIGCEACVSVCPTHIDIRQGMQLDCINCLECADACSKIQAKFNRPSLINWTSSEAIKTRQKVKYFRFRTVAYSIVLLIALIALILMSQTKENMLLNVNRSSELYSIENKQNGLEITNAYTLLFQNTDNKTHEYYFDVQIQGSNEQNIKIVRPSAPFKLEANAKAKKIVVLKAIKELASDDKKDSIIPIIITAYAIDDKERIVVKRNSIFVYPKTTELERARAK</sequence>
<evidence type="ECO:0000256" key="7">
    <source>
        <dbReference type="SAM" id="Phobius"/>
    </source>
</evidence>
<keyword evidence="7" id="KW-1133">Transmembrane helix</keyword>
<name>A0AAU7EA57_9BACT</name>
<dbReference type="EMBL" id="CP155620">
    <property type="protein sequence ID" value="XBJ30160.1"/>
    <property type="molecule type" value="Genomic_DNA"/>
</dbReference>
<evidence type="ECO:0000256" key="5">
    <source>
        <dbReference type="ARBA" id="ARBA00023004"/>
    </source>
</evidence>
<dbReference type="PANTHER" id="PTHR30176">
    <property type="entry name" value="FERREDOXIN-TYPE PROTEIN NAPH"/>
    <property type="match status" value="1"/>
</dbReference>
<dbReference type="GO" id="GO:0005886">
    <property type="term" value="C:plasma membrane"/>
    <property type="evidence" value="ECO:0007669"/>
    <property type="project" value="TreeGrafter"/>
</dbReference>
<dbReference type="InterPro" id="IPR032879">
    <property type="entry name" value="FixG_C"/>
</dbReference>
<evidence type="ECO:0000313" key="9">
    <source>
        <dbReference type="EMBL" id="XBJ30160.1"/>
    </source>
</evidence>
<feature type="transmembrane region" description="Helical" evidence="7">
    <location>
        <begin position="12"/>
        <end position="37"/>
    </location>
</feature>
<keyword evidence="4" id="KW-0249">Electron transport</keyword>
<evidence type="ECO:0000256" key="1">
    <source>
        <dbReference type="ARBA" id="ARBA00022448"/>
    </source>
</evidence>
<dbReference type="GO" id="GO:0051539">
    <property type="term" value="F:4 iron, 4 sulfur cluster binding"/>
    <property type="evidence" value="ECO:0007669"/>
    <property type="project" value="UniProtKB-KW"/>
</dbReference>
<dbReference type="InterPro" id="IPR014116">
    <property type="entry name" value="Cyt_c_oxidase_cbb3_FixG"/>
</dbReference>
<feature type="domain" description="4Fe-4S ferredoxin-type" evidence="8">
    <location>
        <begin position="225"/>
        <end position="255"/>
    </location>
</feature>